<evidence type="ECO:0000313" key="2">
    <source>
        <dbReference type="Proteomes" id="UP000616346"/>
    </source>
</evidence>
<comment type="caution">
    <text evidence="1">The sequence shown here is derived from an EMBL/GenBank/DDBJ whole genome shotgun (WGS) entry which is preliminary data.</text>
</comment>
<dbReference type="RefSeq" id="WP_191709509.1">
    <property type="nucleotide sequence ID" value="NZ_JACSPQ010000001.1"/>
</dbReference>
<evidence type="ECO:0000313" key="1">
    <source>
        <dbReference type="EMBL" id="MBD8001143.1"/>
    </source>
</evidence>
<protein>
    <submittedName>
        <fullName evidence="1">Uncharacterized protein</fullName>
    </submittedName>
</protein>
<gene>
    <name evidence="1" type="ORF">H9626_02780</name>
</gene>
<sequence length="125" mass="14664">MKPVTLLPYIEHVTDGDILSFLYLTSEGIIEPLVFALERPQSIRSIYYVTRTDDNYVWEGDVYELLYQDGPDGWKSLGTKAATSKHITFNAPKNALLWLRDKTKGREEQVFIYKHNRQWFNSDFK</sequence>
<keyword evidence="2" id="KW-1185">Reference proteome</keyword>
<name>A0ABR8V8Q1_9BACT</name>
<proteinExistence type="predicted"/>
<organism evidence="1 2">
    <name type="scientific">Phocaeicola faecium</name>
    <dbReference type="NCBI Taxonomy" id="2762213"/>
    <lineage>
        <taxon>Bacteria</taxon>
        <taxon>Pseudomonadati</taxon>
        <taxon>Bacteroidota</taxon>
        <taxon>Bacteroidia</taxon>
        <taxon>Bacteroidales</taxon>
        <taxon>Bacteroidaceae</taxon>
        <taxon>Phocaeicola</taxon>
    </lineage>
</organism>
<dbReference type="Proteomes" id="UP000616346">
    <property type="component" value="Unassembled WGS sequence"/>
</dbReference>
<accession>A0ABR8V8Q1</accession>
<dbReference type="EMBL" id="JACSPQ010000001">
    <property type="protein sequence ID" value="MBD8001143.1"/>
    <property type="molecule type" value="Genomic_DNA"/>
</dbReference>
<reference evidence="1 2" key="1">
    <citation type="submission" date="2020-08" db="EMBL/GenBank/DDBJ databases">
        <title>A Genomic Blueprint of the Chicken Gut Microbiome.</title>
        <authorList>
            <person name="Gilroy R."/>
            <person name="Ravi A."/>
            <person name="Getino M."/>
            <person name="Pursley I."/>
            <person name="Horton D.L."/>
            <person name="Alikhan N.-F."/>
            <person name="Baker D."/>
            <person name="Gharbi K."/>
            <person name="Hall N."/>
            <person name="Watson M."/>
            <person name="Adriaenssens E.M."/>
            <person name="Foster-Nyarko E."/>
            <person name="Jarju S."/>
            <person name="Secka A."/>
            <person name="Antonio M."/>
            <person name="Oren A."/>
            <person name="Chaudhuri R."/>
            <person name="La Ragione R.M."/>
            <person name="Hildebrand F."/>
            <person name="Pallen M.J."/>
        </authorList>
    </citation>
    <scope>NUCLEOTIDE SEQUENCE [LARGE SCALE GENOMIC DNA]</scope>
    <source>
        <strain evidence="1 2">Sa1YUN3</strain>
    </source>
</reference>